<dbReference type="PANTHER" id="PTHR33498:SF1">
    <property type="entry name" value="TRANSPOSASE FOR INSERTION SEQUENCE ELEMENT IS1557"/>
    <property type="match status" value="1"/>
</dbReference>
<proteinExistence type="predicted"/>
<sequence length="423" mass="49107">MCNDTTKLLLGIDDENLKIENGEKGDDGVIRLTGCLTYTPKACPNCGIINDQKIINYGWRMTNVRFSKTLGSTVLLALNRRNFHCKECHTNFLAQTSVVPKNSTISNTTRKECLEKLVEPVSLKHIANELSTSDSFVGRQLMRSERDFQTNWHYLPEVILMDEVKTTKSATDAMSFEFMNGETHELIDLLPFRTMPKLEKYFRHYDQSARENVKIIVTDMNYTYPKLVEKIFPNALVIIDRFHIVNALNRAFNKTRIRLMKDLATSSKAYRALKRYWKLLLVPADQLNYEYFHKWTNFAYPIAATDVVHALLSISPELKKTYEIMNQLRSTIKAKDWNNYNLVFSDTQGCSEEMITALETLQQHHDEIRNTFANSFSNGPLEGSNNKIKVIKRASFGYRNFFRFRARVLFVFRIKTKRALITK</sequence>
<gene>
    <name evidence="2" type="ORF">FD17_GL002298</name>
</gene>
<evidence type="ECO:0000259" key="1">
    <source>
        <dbReference type="Pfam" id="PF01610"/>
    </source>
</evidence>
<evidence type="ECO:0000313" key="3">
    <source>
        <dbReference type="Proteomes" id="UP000051581"/>
    </source>
</evidence>
<accession>A0A0R1KZ73</accession>
<keyword evidence="3" id="KW-1185">Reference proteome</keyword>
<dbReference type="InterPro" id="IPR047951">
    <property type="entry name" value="Transpos_ISL3"/>
</dbReference>
<dbReference type="RefSeq" id="WP_057826581.1">
    <property type="nucleotide sequence ID" value="NZ_AZEA01000060.1"/>
</dbReference>
<organism evidence="2 3">
    <name type="scientific">Lentilactobacillus sunkii DSM 19904</name>
    <dbReference type="NCBI Taxonomy" id="1423808"/>
    <lineage>
        <taxon>Bacteria</taxon>
        <taxon>Bacillati</taxon>
        <taxon>Bacillota</taxon>
        <taxon>Bacilli</taxon>
        <taxon>Lactobacillales</taxon>
        <taxon>Lactobacillaceae</taxon>
        <taxon>Lentilactobacillus</taxon>
    </lineage>
</organism>
<dbReference type="Pfam" id="PF01610">
    <property type="entry name" value="DDE_Tnp_ISL3"/>
    <property type="match status" value="1"/>
</dbReference>
<dbReference type="OrthoDB" id="6197054at2"/>
<dbReference type="NCBIfam" id="NF033550">
    <property type="entry name" value="transpos_ISL3"/>
    <property type="match status" value="1"/>
</dbReference>
<comment type="caution">
    <text evidence="2">The sequence shown here is derived from an EMBL/GenBank/DDBJ whole genome shotgun (WGS) entry which is preliminary data.</text>
</comment>
<reference evidence="2 3" key="1">
    <citation type="journal article" date="2015" name="Genome Announc.">
        <title>Expanding the biotechnology potential of lactobacilli through comparative genomics of 213 strains and associated genera.</title>
        <authorList>
            <person name="Sun Z."/>
            <person name="Harris H.M."/>
            <person name="McCann A."/>
            <person name="Guo C."/>
            <person name="Argimon S."/>
            <person name="Zhang W."/>
            <person name="Yang X."/>
            <person name="Jeffery I.B."/>
            <person name="Cooney J.C."/>
            <person name="Kagawa T.F."/>
            <person name="Liu W."/>
            <person name="Song Y."/>
            <person name="Salvetti E."/>
            <person name="Wrobel A."/>
            <person name="Rasinkangas P."/>
            <person name="Parkhill J."/>
            <person name="Rea M.C."/>
            <person name="O'Sullivan O."/>
            <person name="Ritari J."/>
            <person name="Douillard F.P."/>
            <person name="Paul Ross R."/>
            <person name="Yang R."/>
            <person name="Briner A.E."/>
            <person name="Felis G.E."/>
            <person name="de Vos W.M."/>
            <person name="Barrangou R."/>
            <person name="Klaenhammer T.R."/>
            <person name="Caufield P.W."/>
            <person name="Cui Y."/>
            <person name="Zhang H."/>
            <person name="O'Toole P.W."/>
        </authorList>
    </citation>
    <scope>NUCLEOTIDE SEQUENCE [LARGE SCALE GENOMIC DNA]</scope>
    <source>
        <strain evidence="2 3">DSM 19904</strain>
    </source>
</reference>
<evidence type="ECO:0000313" key="2">
    <source>
        <dbReference type="EMBL" id="KRK85697.1"/>
    </source>
</evidence>
<dbReference type="Proteomes" id="UP000051581">
    <property type="component" value="Unassembled WGS sequence"/>
</dbReference>
<protein>
    <submittedName>
        <fullName evidence="2">Transposase IS204 IS1001 IS1096 IS1165 family protein</fullName>
    </submittedName>
</protein>
<dbReference type="EMBL" id="AZEA01000060">
    <property type="protein sequence ID" value="KRK85697.1"/>
    <property type="molecule type" value="Genomic_DNA"/>
</dbReference>
<dbReference type="InterPro" id="IPR002560">
    <property type="entry name" value="Transposase_DDE"/>
</dbReference>
<dbReference type="AlphaFoldDB" id="A0A0R1KZ73"/>
<dbReference type="PANTHER" id="PTHR33498">
    <property type="entry name" value="TRANSPOSASE FOR INSERTION SEQUENCE ELEMENT IS1557"/>
    <property type="match status" value="1"/>
</dbReference>
<name>A0A0R1KZ73_9LACO</name>
<dbReference type="PATRIC" id="fig|1423808.3.peg.2333"/>
<feature type="domain" description="Transposase IS204/IS1001/IS1096/IS1165 DDE" evidence="1">
    <location>
        <begin position="160"/>
        <end position="408"/>
    </location>
</feature>